<proteinExistence type="predicted"/>
<feature type="transmembrane region" description="Helical" evidence="1">
    <location>
        <begin position="58"/>
        <end position="79"/>
    </location>
</feature>
<dbReference type="EMBL" id="MH909329">
    <property type="protein sequence ID" value="QBQ66428.1"/>
    <property type="molecule type" value="Genomic_DNA"/>
</dbReference>
<evidence type="ECO:0000256" key="1">
    <source>
        <dbReference type="SAM" id="Phobius"/>
    </source>
</evidence>
<keyword evidence="1" id="KW-0812">Transmembrane</keyword>
<feature type="transmembrane region" description="Helical" evidence="1">
    <location>
        <begin position="18"/>
        <end position="38"/>
    </location>
</feature>
<dbReference type="AlphaFoldDB" id="A0A482LZV5"/>
<sequence>MKITIDAGKIFKVLWRTIITMLLIYSLVFTFLTGIKILNAKPWCLDGVCISGALDDPLFGWVCLLVPLMVIAVILYRIIRN</sequence>
<name>A0A482LZV5_9ENTR</name>
<keyword evidence="1" id="KW-1133">Transmembrane helix</keyword>
<protein>
    <submittedName>
        <fullName evidence="2">Uncharacterized protein</fullName>
    </submittedName>
</protein>
<reference evidence="2" key="1">
    <citation type="submission" date="2018-09" db="EMBL/GenBank/DDBJ databases">
        <authorList>
            <person name="Yuan Q."/>
            <person name="Jiang X."/>
            <person name="Jing Y."/>
            <person name="Cheng Q."/>
            <person name="Zhou D."/>
        </authorList>
    </citation>
    <scope>NUCLEOTIDE SEQUENCE</scope>
    <source>
        <strain evidence="2">150707804</strain>
        <plasmid evidence="2">p707804-3FII</plasmid>
    </source>
</reference>
<keyword evidence="2" id="KW-0614">Plasmid</keyword>
<keyword evidence="1" id="KW-0472">Membrane</keyword>
<accession>A0A482LZV5</accession>
<organism evidence="2">
    <name type="scientific">Leclercia adecarboxylata</name>
    <dbReference type="NCBI Taxonomy" id="83655"/>
    <lineage>
        <taxon>Bacteria</taxon>
        <taxon>Pseudomonadati</taxon>
        <taxon>Pseudomonadota</taxon>
        <taxon>Gammaproteobacteria</taxon>
        <taxon>Enterobacterales</taxon>
        <taxon>Enterobacteriaceae</taxon>
        <taxon>Leclercia</taxon>
    </lineage>
</organism>
<evidence type="ECO:0000313" key="2">
    <source>
        <dbReference type="EMBL" id="QBQ66428.1"/>
    </source>
</evidence>
<geneLocation type="plasmid" evidence="2">
    <name>p707804-3FII</name>
</geneLocation>